<dbReference type="GO" id="GO:0005886">
    <property type="term" value="C:plasma membrane"/>
    <property type="evidence" value="ECO:0007669"/>
    <property type="project" value="UniProtKB-SubCell"/>
</dbReference>
<dbReference type="EMBL" id="UHJJ01000029">
    <property type="protein sequence ID" value="SUQ16408.1"/>
    <property type="molecule type" value="Genomic_DNA"/>
</dbReference>
<feature type="transmembrane region" description="Helical" evidence="7">
    <location>
        <begin position="222"/>
        <end position="250"/>
    </location>
</feature>
<evidence type="ECO:0000256" key="3">
    <source>
        <dbReference type="ARBA" id="ARBA00022475"/>
    </source>
</evidence>
<keyword evidence="4 7" id="KW-0812">Transmembrane</keyword>
<dbReference type="Gene3D" id="1.10.3720.10">
    <property type="entry name" value="MetI-like"/>
    <property type="match status" value="1"/>
</dbReference>
<keyword evidence="6 7" id="KW-0472">Membrane</keyword>
<reference evidence="10" key="1">
    <citation type="submission" date="2017-07" db="EMBL/GenBank/DDBJ databases">
        <authorList>
            <person name="Varghese N."/>
            <person name="Submissions S."/>
        </authorList>
    </citation>
    <scope>NUCLEOTIDE SEQUENCE [LARGE SCALE GENOMIC DNA]</scope>
    <source>
        <strain evidence="10">NLAE-zl-C134</strain>
    </source>
</reference>
<accession>A0A315ZMG0</accession>
<keyword evidence="2 7" id="KW-0813">Transport</keyword>
<feature type="domain" description="ABC transmembrane type-1" evidence="8">
    <location>
        <begin position="77"/>
        <end position="291"/>
    </location>
</feature>
<dbReference type="Proteomes" id="UP000254051">
    <property type="component" value="Unassembled WGS sequence"/>
</dbReference>
<dbReference type="SUPFAM" id="SSF161098">
    <property type="entry name" value="MetI-like"/>
    <property type="match status" value="1"/>
</dbReference>
<protein>
    <submittedName>
        <fullName evidence="9">Carbohydrate ABC transporter membrane protein 1, CUT1 family</fullName>
    </submittedName>
</protein>
<evidence type="ECO:0000313" key="9">
    <source>
        <dbReference type="EMBL" id="SUQ16408.1"/>
    </source>
</evidence>
<evidence type="ECO:0000256" key="6">
    <source>
        <dbReference type="ARBA" id="ARBA00023136"/>
    </source>
</evidence>
<organism evidence="9 10">
    <name type="scientific">Faecalicatena contorta</name>
    <dbReference type="NCBI Taxonomy" id="39482"/>
    <lineage>
        <taxon>Bacteria</taxon>
        <taxon>Bacillati</taxon>
        <taxon>Bacillota</taxon>
        <taxon>Clostridia</taxon>
        <taxon>Lachnospirales</taxon>
        <taxon>Lachnospiraceae</taxon>
        <taxon>Faecalicatena</taxon>
    </lineage>
</organism>
<dbReference type="PANTHER" id="PTHR43005:SF1">
    <property type="entry name" value="SPERMIDINE_PUTRESCINE TRANSPORT SYSTEM PERMEASE PROTEIN"/>
    <property type="match status" value="1"/>
</dbReference>
<gene>
    <name evidence="9" type="ORF">SAMN05216529_12922</name>
</gene>
<keyword evidence="3" id="KW-1003">Cell membrane</keyword>
<sequence length="299" mass="33126">MKTGIKKMSREKRDNIIGYSLIAPSLILLIAIGIVPILITVSYSFQYRVLTDPLNTHFVGFENYITLFKSETFLEVLRNTAVFTVLSMVFQLAVGFAGALLMNGAKRFVGIIRTAVLIPWAIPGIIIAYMFSFMFNDQLGVMNQLFQTANIISSPVAWLTDRTWAMVVVVLADTWKQFPYIALMLLAGLQTIPKELYESAAVDGAGRISKFFRITLPNLKGVILIILLFRTMGAIRIFDIIFGITGGGPANSTATLLYQAYKYLFGDMNFGLGSALSTIITILILACSIIYIKVLKTDD</sequence>
<evidence type="ECO:0000256" key="4">
    <source>
        <dbReference type="ARBA" id="ARBA00022692"/>
    </source>
</evidence>
<name>A0A315ZMG0_9FIRM</name>
<dbReference type="AlphaFoldDB" id="A0A315ZMG0"/>
<dbReference type="OrthoDB" id="9761387at2"/>
<dbReference type="Pfam" id="PF00528">
    <property type="entry name" value="BPD_transp_1"/>
    <property type="match status" value="1"/>
</dbReference>
<feature type="transmembrane region" description="Helical" evidence="7">
    <location>
        <begin position="21"/>
        <end position="45"/>
    </location>
</feature>
<comment type="subcellular location">
    <subcellularLocation>
        <location evidence="1 7">Cell membrane</location>
        <topology evidence="1 7">Multi-pass membrane protein</topology>
    </subcellularLocation>
</comment>
<evidence type="ECO:0000259" key="8">
    <source>
        <dbReference type="PROSITE" id="PS50928"/>
    </source>
</evidence>
<dbReference type="CDD" id="cd06261">
    <property type="entry name" value="TM_PBP2"/>
    <property type="match status" value="1"/>
</dbReference>
<evidence type="ECO:0000313" key="10">
    <source>
        <dbReference type="Proteomes" id="UP000254051"/>
    </source>
</evidence>
<feature type="transmembrane region" description="Helical" evidence="7">
    <location>
        <begin position="81"/>
        <end position="102"/>
    </location>
</feature>
<dbReference type="InterPro" id="IPR035906">
    <property type="entry name" value="MetI-like_sf"/>
</dbReference>
<feature type="transmembrane region" description="Helical" evidence="7">
    <location>
        <begin position="164"/>
        <end position="189"/>
    </location>
</feature>
<feature type="transmembrane region" description="Helical" evidence="7">
    <location>
        <begin position="114"/>
        <end position="135"/>
    </location>
</feature>
<evidence type="ECO:0000256" key="2">
    <source>
        <dbReference type="ARBA" id="ARBA00022448"/>
    </source>
</evidence>
<dbReference type="InterPro" id="IPR000515">
    <property type="entry name" value="MetI-like"/>
</dbReference>
<comment type="similarity">
    <text evidence="7">Belongs to the binding-protein-dependent transport system permease family.</text>
</comment>
<feature type="transmembrane region" description="Helical" evidence="7">
    <location>
        <begin position="270"/>
        <end position="292"/>
    </location>
</feature>
<dbReference type="PROSITE" id="PS50928">
    <property type="entry name" value="ABC_TM1"/>
    <property type="match status" value="1"/>
</dbReference>
<dbReference type="PANTHER" id="PTHR43005">
    <property type="entry name" value="BLR7065 PROTEIN"/>
    <property type="match status" value="1"/>
</dbReference>
<keyword evidence="10" id="KW-1185">Reference proteome</keyword>
<proteinExistence type="inferred from homology"/>
<dbReference type="GO" id="GO:0055085">
    <property type="term" value="P:transmembrane transport"/>
    <property type="evidence" value="ECO:0007669"/>
    <property type="project" value="InterPro"/>
</dbReference>
<keyword evidence="5 7" id="KW-1133">Transmembrane helix</keyword>
<evidence type="ECO:0000256" key="1">
    <source>
        <dbReference type="ARBA" id="ARBA00004651"/>
    </source>
</evidence>
<evidence type="ECO:0000256" key="5">
    <source>
        <dbReference type="ARBA" id="ARBA00022989"/>
    </source>
</evidence>
<evidence type="ECO:0000256" key="7">
    <source>
        <dbReference type="RuleBase" id="RU363032"/>
    </source>
</evidence>